<dbReference type="AlphaFoldDB" id="A0A7W6JXA4"/>
<dbReference type="EMBL" id="JACIEH010000003">
    <property type="protein sequence ID" value="MBB4100130.1"/>
    <property type="molecule type" value="Genomic_DNA"/>
</dbReference>
<gene>
    <name evidence="2" type="ORF">GGR46_003702</name>
</gene>
<dbReference type="PANTHER" id="PTHR12558">
    <property type="entry name" value="CELL DIVISION CYCLE 16,23,27"/>
    <property type="match status" value="1"/>
</dbReference>
<dbReference type="RefSeq" id="WP_183999454.1">
    <property type="nucleotide sequence ID" value="NZ_JACIEH010000003.1"/>
</dbReference>
<keyword evidence="3" id="KW-1185">Reference proteome</keyword>
<dbReference type="PROSITE" id="PS50005">
    <property type="entry name" value="TPR"/>
    <property type="match status" value="1"/>
</dbReference>
<protein>
    <submittedName>
        <fullName evidence="2">Tetratricopeptide (TPR) repeat protein</fullName>
    </submittedName>
</protein>
<evidence type="ECO:0000313" key="3">
    <source>
        <dbReference type="Proteomes" id="UP000557392"/>
    </source>
</evidence>
<reference evidence="2 3" key="1">
    <citation type="submission" date="2020-08" db="EMBL/GenBank/DDBJ databases">
        <title>Genomic Encyclopedia of Type Strains, Phase IV (KMG-IV): sequencing the most valuable type-strain genomes for metagenomic binning, comparative biology and taxonomic classification.</title>
        <authorList>
            <person name="Goeker M."/>
        </authorList>
    </citation>
    <scope>NUCLEOTIDE SEQUENCE [LARGE SCALE GENOMIC DNA]</scope>
    <source>
        <strain evidence="2 3">DSM 101806</strain>
    </source>
</reference>
<proteinExistence type="predicted"/>
<evidence type="ECO:0000256" key="1">
    <source>
        <dbReference type="PROSITE-ProRule" id="PRU00339"/>
    </source>
</evidence>
<dbReference type="InterPro" id="IPR027417">
    <property type="entry name" value="P-loop_NTPase"/>
</dbReference>
<organism evidence="2 3">
    <name type="scientific">Sphingomonas kyeonggiensis</name>
    <dbReference type="NCBI Taxonomy" id="1268553"/>
    <lineage>
        <taxon>Bacteria</taxon>
        <taxon>Pseudomonadati</taxon>
        <taxon>Pseudomonadota</taxon>
        <taxon>Alphaproteobacteria</taxon>
        <taxon>Sphingomonadales</taxon>
        <taxon>Sphingomonadaceae</taxon>
        <taxon>Sphingomonas</taxon>
    </lineage>
</organism>
<dbReference type="Gene3D" id="3.40.50.300">
    <property type="entry name" value="P-loop containing nucleotide triphosphate hydrolases"/>
    <property type="match status" value="1"/>
</dbReference>
<accession>A0A7W6JXA4</accession>
<dbReference type="SMART" id="SM00028">
    <property type="entry name" value="TPR"/>
    <property type="match status" value="5"/>
</dbReference>
<dbReference type="SUPFAM" id="SSF52540">
    <property type="entry name" value="P-loop containing nucleoside triphosphate hydrolases"/>
    <property type="match status" value="1"/>
</dbReference>
<keyword evidence="1" id="KW-0802">TPR repeat</keyword>
<dbReference type="Pfam" id="PF13432">
    <property type="entry name" value="TPR_16"/>
    <property type="match status" value="2"/>
</dbReference>
<feature type="repeat" description="TPR" evidence="1">
    <location>
        <begin position="147"/>
        <end position="180"/>
    </location>
</feature>
<dbReference type="PANTHER" id="PTHR12558:SF13">
    <property type="entry name" value="CELL DIVISION CYCLE PROTEIN 27 HOMOLOG"/>
    <property type="match status" value="1"/>
</dbReference>
<dbReference type="InterPro" id="IPR011990">
    <property type="entry name" value="TPR-like_helical_dom_sf"/>
</dbReference>
<comment type="caution">
    <text evidence="2">The sequence shown here is derived from an EMBL/GenBank/DDBJ whole genome shotgun (WGS) entry which is preliminary data.</text>
</comment>
<dbReference type="Proteomes" id="UP000557392">
    <property type="component" value="Unassembled WGS sequence"/>
</dbReference>
<evidence type="ECO:0000313" key="2">
    <source>
        <dbReference type="EMBL" id="MBB4100130.1"/>
    </source>
</evidence>
<name>A0A7W6JXA4_9SPHN</name>
<dbReference type="InterPro" id="IPR019734">
    <property type="entry name" value="TPR_rpt"/>
</dbReference>
<dbReference type="Gene3D" id="1.25.40.10">
    <property type="entry name" value="Tetratricopeptide repeat domain"/>
    <property type="match status" value="3"/>
</dbReference>
<dbReference type="Pfam" id="PF13469">
    <property type="entry name" value="Sulfotransfer_3"/>
    <property type="match status" value="1"/>
</dbReference>
<sequence>MNQASTAARTSREILAAAMPRAQAGDFAGAQAIVEAGLGQADDPAPLHAFIGMLCARRGALADAATHLDQALRLRPDDVTIACNRIAVAIDLKDHEGALEVATLARAQADPSLRIARYRAFVAQELGRFDEAAETYDFVLARAPDDFESWNNLGNARSALGDFDGAIAALERAVALDRRAAPTRLNHALTLRSAGRAEAAEAALRDAARDFPADARPLHELYVLLKELGRHAEALETLEAAAARDGDDMVVQLKLAIEYGLVMDADKAEVAYRRVLAGRPQEHLAYLGLAIHYEHANREDELAPLVELAAANAIDGGTLNFLSALEHRRAKRFEAALACLDQVPEDIEPERTAHLRATLLDRLGRSDAAFEWIEEAGRRHAAHASDPLGRAAELRAEVRGEIGRMTPEWARSWTPDAAPAAATPVFLLGFPRSGTTLLDTILMGHPQTVVLEEKPTLLVIDQEIGGFDALAGMDADAIEAARARYFEEVARHVDLAPGQMLVDKSPLYLYKLPLIRRLFPEARIILSLRHPCDVLLSCLMSNFRLNRAMSNFLRPEDAAELYDLSFRHWEAAQALFGMPAHRIVYEQLVADVEAEVRPLFDWLGLDWTPEALDHTRTARSRGLITTASYSQVTEPIYTRSAGRWQAYREHLRPVLPILEPWVERFGYSL</sequence>
<dbReference type="SUPFAM" id="SSF48452">
    <property type="entry name" value="TPR-like"/>
    <property type="match status" value="2"/>
</dbReference>